<keyword evidence="10" id="KW-1185">Reference proteome</keyword>
<dbReference type="InterPro" id="IPR036259">
    <property type="entry name" value="MFS_trans_sf"/>
</dbReference>
<feature type="transmembrane region" description="Helical" evidence="7">
    <location>
        <begin position="117"/>
        <end position="138"/>
    </location>
</feature>
<evidence type="ECO:0000313" key="9">
    <source>
        <dbReference type="EMBL" id="OLO05611.1"/>
    </source>
</evidence>
<dbReference type="NCBIfam" id="TIGR00901">
    <property type="entry name" value="2A0125"/>
    <property type="match status" value="1"/>
</dbReference>
<dbReference type="PROSITE" id="PS50850">
    <property type="entry name" value="MFS"/>
    <property type="match status" value="1"/>
</dbReference>
<dbReference type="RefSeq" id="WP_075568832.1">
    <property type="nucleotide sequence ID" value="NZ_MSDO01000003.1"/>
</dbReference>
<dbReference type="InterPro" id="IPR004752">
    <property type="entry name" value="AmpG_permease/AT-1"/>
</dbReference>
<evidence type="ECO:0000313" key="10">
    <source>
        <dbReference type="Proteomes" id="UP000186878"/>
    </source>
</evidence>
<dbReference type="OrthoDB" id="9787815at2"/>
<feature type="region of interest" description="Disordered" evidence="6">
    <location>
        <begin position="448"/>
        <end position="473"/>
    </location>
</feature>
<feature type="transmembrane region" description="Helical" evidence="7">
    <location>
        <begin position="183"/>
        <end position="202"/>
    </location>
</feature>
<feature type="transmembrane region" description="Helical" evidence="7">
    <location>
        <begin position="92"/>
        <end position="111"/>
    </location>
</feature>
<dbReference type="STRING" id="404433.BTW07_03835"/>
<reference evidence="9 10" key="1">
    <citation type="submission" date="2016-12" db="EMBL/GenBank/DDBJ databases">
        <title>Draft genome sequences of strains Salinicola socius SMB35, Salinicola sp. MH3R3-1 and Chromohalobacter sp. SMB17 from the Verkhnekamsk potash mining region of Russia.</title>
        <authorList>
            <person name="Mavrodi D.V."/>
            <person name="Olsson B.E."/>
            <person name="Korsakova E.S."/>
            <person name="Pyankova A."/>
            <person name="Mavrodi O.V."/>
            <person name="Plotnikova E.G."/>
        </authorList>
    </citation>
    <scope>NUCLEOTIDE SEQUENCE [LARGE SCALE GENOMIC DNA]</scope>
    <source>
        <strain evidence="9 10">SMB35</strain>
    </source>
</reference>
<feature type="domain" description="Major facilitator superfamily (MFS) profile" evidence="8">
    <location>
        <begin position="19"/>
        <end position="443"/>
    </location>
</feature>
<evidence type="ECO:0000256" key="6">
    <source>
        <dbReference type="SAM" id="MobiDB-lite"/>
    </source>
</evidence>
<feature type="transmembrane region" description="Helical" evidence="7">
    <location>
        <begin position="20"/>
        <end position="44"/>
    </location>
</feature>
<dbReference type="GO" id="GO:0016020">
    <property type="term" value="C:membrane"/>
    <property type="evidence" value="ECO:0007669"/>
    <property type="project" value="UniProtKB-SubCell"/>
</dbReference>
<dbReference type="AlphaFoldDB" id="A0A1Q8SW04"/>
<feature type="transmembrane region" description="Helical" evidence="7">
    <location>
        <begin position="327"/>
        <end position="346"/>
    </location>
</feature>
<sequence length="473" mass="50900">MQHEPRDWLSSLRVYLRAPVVTLLFLGFSAGLPYLLVFSTLTAWLEDSGVEVAAIGFFSWVGLLYSIKLFWAPIVDRVRLPLIGRLLGQRRSWMLLGQTLIAAGLLGLSGLDPAGHLPLVAAFALLTAFGAATQDIVIDAYRIESGEAAIQAAMASTYIIGYRIGIVMAGAGALYIADAASWGIAYLSMAALVSIGVITVLVRPEPPRPQSLTVVLFHPRVKRFLRQRRNRSHWQRQAGVWLIAAVICPISDFFQRYGRLALWLLVFIGIYRISDISMAAMANPLYLSLGFTKSDIASVTKVFGVLMTIGGGVLGGLMVVRYGIGRMLVLGALAVALTNLLFALLATGGDSLALLIVAITGDNLANGLASTVFIAFLSSLTSRTYTATQYALFSSLMTLPGKFIGGFSGLVVADVGYASFFVIVCLLGLPAVALAWWLSRRLPTLGNDGDTRNDDGETDPRAGREDHEPASVR</sequence>
<evidence type="ECO:0000256" key="7">
    <source>
        <dbReference type="SAM" id="Phobius"/>
    </source>
</evidence>
<dbReference type="GO" id="GO:0022857">
    <property type="term" value="F:transmembrane transporter activity"/>
    <property type="evidence" value="ECO:0007669"/>
    <property type="project" value="InterPro"/>
</dbReference>
<protein>
    <submittedName>
        <fullName evidence="9">AmpG family muropeptide MFS transporter</fullName>
    </submittedName>
</protein>
<proteinExistence type="predicted"/>
<dbReference type="SUPFAM" id="SSF103473">
    <property type="entry name" value="MFS general substrate transporter"/>
    <property type="match status" value="1"/>
</dbReference>
<dbReference type="Pfam" id="PF07690">
    <property type="entry name" value="MFS_1"/>
    <property type="match status" value="1"/>
</dbReference>
<feature type="transmembrane region" description="Helical" evidence="7">
    <location>
        <begin position="302"/>
        <end position="320"/>
    </location>
</feature>
<keyword evidence="5 7" id="KW-0472">Membrane</keyword>
<evidence type="ECO:0000259" key="8">
    <source>
        <dbReference type="PROSITE" id="PS50850"/>
    </source>
</evidence>
<evidence type="ECO:0000256" key="2">
    <source>
        <dbReference type="ARBA" id="ARBA00022448"/>
    </source>
</evidence>
<dbReference type="EMBL" id="MSDO01000003">
    <property type="protein sequence ID" value="OLO05611.1"/>
    <property type="molecule type" value="Genomic_DNA"/>
</dbReference>
<feature type="transmembrane region" description="Helical" evidence="7">
    <location>
        <begin position="159"/>
        <end position="177"/>
    </location>
</feature>
<feature type="compositionally biased region" description="Basic and acidic residues" evidence="6">
    <location>
        <begin position="449"/>
        <end position="473"/>
    </location>
</feature>
<evidence type="ECO:0000256" key="1">
    <source>
        <dbReference type="ARBA" id="ARBA00004141"/>
    </source>
</evidence>
<evidence type="ECO:0000256" key="5">
    <source>
        <dbReference type="ARBA" id="ARBA00023136"/>
    </source>
</evidence>
<gene>
    <name evidence="9" type="ORF">BTW07_03835</name>
</gene>
<keyword evidence="3 7" id="KW-0812">Transmembrane</keyword>
<feature type="transmembrane region" description="Helical" evidence="7">
    <location>
        <begin position="390"/>
        <end position="411"/>
    </location>
</feature>
<name>A0A1Q8SW04_9GAMM</name>
<keyword evidence="4 7" id="KW-1133">Transmembrane helix</keyword>
<comment type="caution">
    <text evidence="9">The sequence shown here is derived from an EMBL/GenBank/DDBJ whole genome shotgun (WGS) entry which is preliminary data.</text>
</comment>
<dbReference type="Gene3D" id="1.20.1250.20">
    <property type="entry name" value="MFS general substrate transporter like domains"/>
    <property type="match status" value="2"/>
</dbReference>
<evidence type="ECO:0000256" key="3">
    <source>
        <dbReference type="ARBA" id="ARBA00022692"/>
    </source>
</evidence>
<feature type="transmembrane region" description="Helical" evidence="7">
    <location>
        <begin position="260"/>
        <end position="282"/>
    </location>
</feature>
<feature type="transmembrane region" description="Helical" evidence="7">
    <location>
        <begin position="417"/>
        <end position="438"/>
    </location>
</feature>
<keyword evidence="2" id="KW-0813">Transport</keyword>
<organism evidence="9 10">
    <name type="scientific">Salinicola socius</name>
    <dbReference type="NCBI Taxonomy" id="404433"/>
    <lineage>
        <taxon>Bacteria</taxon>
        <taxon>Pseudomonadati</taxon>
        <taxon>Pseudomonadota</taxon>
        <taxon>Gammaproteobacteria</taxon>
        <taxon>Oceanospirillales</taxon>
        <taxon>Halomonadaceae</taxon>
        <taxon>Salinicola</taxon>
    </lineage>
</organism>
<dbReference type="Proteomes" id="UP000186878">
    <property type="component" value="Unassembled WGS sequence"/>
</dbReference>
<dbReference type="PANTHER" id="PTHR12778:SF10">
    <property type="entry name" value="MAJOR FACILITATOR SUPERFAMILY DOMAIN-CONTAINING PROTEIN 3"/>
    <property type="match status" value="1"/>
</dbReference>
<feature type="transmembrane region" description="Helical" evidence="7">
    <location>
        <begin position="352"/>
        <end position="378"/>
    </location>
</feature>
<accession>A0A1Q8SW04</accession>
<evidence type="ECO:0000256" key="4">
    <source>
        <dbReference type="ARBA" id="ARBA00022989"/>
    </source>
</evidence>
<dbReference type="InterPro" id="IPR020846">
    <property type="entry name" value="MFS_dom"/>
</dbReference>
<feature type="transmembrane region" description="Helical" evidence="7">
    <location>
        <begin position="50"/>
        <end position="71"/>
    </location>
</feature>
<comment type="subcellular location">
    <subcellularLocation>
        <location evidence="1">Membrane</location>
        <topology evidence="1">Multi-pass membrane protein</topology>
    </subcellularLocation>
</comment>
<dbReference type="PANTHER" id="PTHR12778">
    <property type="entry name" value="SOLUTE CARRIER FAMILY 33 ACETYL-COA TRANSPORTER -RELATED"/>
    <property type="match status" value="1"/>
</dbReference>
<dbReference type="InterPro" id="IPR011701">
    <property type="entry name" value="MFS"/>
</dbReference>